<dbReference type="InterPro" id="IPR036770">
    <property type="entry name" value="Ankyrin_rpt-contain_sf"/>
</dbReference>
<evidence type="ECO:0008006" key="6">
    <source>
        <dbReference type="Google" id="ProtNLM"/>
    </source>
</evidence>
<dbReference type="AlphaFoldDB" id="A0A7R7XMF0"/>
<evidence type="ECO:0000256" key="3">
    <source>
        <dbReference type="PROSITE-ProRule" id="PRU00023"/>
    </source>
</evidence>
<dbReference type="Gene3D" id="1.25.40.20">
    <property type="entry name" value="Ankyrin repeat-containing domain"/>
    <property type="match status" value="2"/>
</dbReference>
<sequence length="177" mass="19518">MTGERPLFWAAYSLGKKKGYPGVARLLLERGAQIEAVRINGDNPLLWAVKNGSEQSAQVLLEHGANVNHQDEIGITPLMAAISLDEEVPSLVQLLVKYKADLHPRDNCQRTPLHIAVQRGYDHSARILMDAGADKSMVDGKGFTPQAYARKGPKSVDVEVGWLALIAARRHINRTYN</sequence>
<feature type="repeat" description="ANK" evidence="3">
    <location>
        <begin position="73"/>
        <end position="107"/>
    </location>
</feature>
<organism evidence="4 5">
    <name type="scientific">Aspergillus puulaauensis</name>
    <dbReference type="NCBI Taxonomy" id="1220207"/>
    <lineage>
        <taxon>Eukaryota</taxon>
        <taxon>Fungi</taxon>
        <taxon>Dikarya</taxon>
        <taxon>Ascomycota</taxon>
        <taxon>Pezizomycotina</taxon>
        <taxon>Eurotiomycetes</taxon>
        <taxon>Eurotiomycetidae</taxon>
        <taxon>Eurotiales</taxon>
        <taxon>Aspergillaceae</taxon>
        <taxon>Aspergillus</taxon>
    </lineage>
</organism>
<dbReference type="PROSITE" id="PS50297">
    <property type="entry name" value="ANK_REP_REGION"/>
    <property type="match status" value="2"/>
</dbReference>
<dbReference type="SMART" id="SM00248">
    <property type="entry name" value="ANK"/>
    <property type="match status" value="4"/>
</dbReference>
<reference evidence="4" key="2">
    <citation type="submission" date="2021-02" db="EMBL/GenBank/DDBJ databases">
        <title>Aspergillus puulaauensis MK2 genome sequence.</title>
        <authorList>
            <person name="Futagami T."/>
            <person name="Mori K."/>
            <person name="Kadooka C."/>
            <person name="Tanaka T."/>
        </authorList>
    </citation>
    <scope>NUCLEOTIDE SEQUENCE</scope>
    <source>
        <strain evidence="4">MK2</strain>
    </source>
</reference>
<keyword evidence="5" id="KW-1185">Reference proteome</keyword>
<dbReference type="OrthoDB" id="4510854at2759"/>
<evidence type="ECO:0000313" key="5">
    <source>
        <dbReference type="Proteomes" id="UP000654913"/>
    </source>
</evidence>
<accession>A0A7R7XMF0</accession>
<keyword evidence="1" id="KW-0677">Repeat</keyword>
<evidence type="ECO:0000256" key="2">
    <source>
        <dbReference type="ARBA" id="ARBA00023043"/>
    </source>
</evidence>
<dbReference type="PANTHER" id="PTHR24134:SF9">
    <property type="entry name" value="ANKYRIN REPEAT AND SOCS BOX PROTEIN 8"/>
    <property type="match status" value="1"/>
</dbReference>
<proteinExistence type="predicted"/>
<dbReference type="PANTHER" id="PTHR24134">
    <property type="entry name" value="ANKYRIN REPEAT-CONTAINING PROTEIN DDB_G0279043"/>
    <property type="match status" value="1"/>
</dbReference>
<evidence type="ECO:0000313" key="4">
    <source>
        <dbReference type="EMBL" id="BCS24211.1"/>
    </source>
</evidence>
<dbReference type="RefSeq" id="XP_041556405.1">
    <property type="nucleotide sequence ID" value="XM_041703751.1"/>
</dbReference>
<gene>
    <name evidence="4" type="ORF">APUU_40655S</name>
</gene>
<dbReference type="SUPFAM" id="SSF48403">
    <property type="entry name" value="Ankyrin repeat"/>
    <property type="match status" value="1"/>
</dbReference>
<keyword evidence="2 3" id="KW-0040">ANK repeat</keyword>
<dbReference type="Pfam" id="PF13637">
    <property type="entry name" value="Ank_4"/>
    <property type="match status" value="1"/>
</dbReference>
<feature type="repeat" description="ANK" evidence="3">
    <location>
        <begin position="40"/>
        <end position="72"/>
    </location>
</feature>
<dbReference type="Pfam" id="PF12796">
    <property type="entry name" value="Ank_2"/>
    <property type="match status" value="1"/>
</dbReference>
<dbReference type="Proteomes" id="UP000654913">
    <property type="component" value="Chromosome 4"/>
</dbReference>
<name>A0A7R7XMF0_9EURO</name>
<dbReference type="EMBL" id="AP024446">
    <property type="protein sequence ID" value="BCS24211.1"/>
    <property type="molecule type" value="Genomic_DNA"/>
</dbReference>
<dbReference type="PROSITE" id="PS50088">
    <property type="entry name" value="ANK_REPEAT"/>
    <property type="match status" value="3"/>
</dbReference>
<protein>
    <recommendedName>
        <fullName evidence="6">Ankyrin repeat-containing domain protein</fullName>
    </recommendedName>
</protein>
<dbReference type="InterPro" id="IPR002110">
    <property type="entry name" value="Ankyrin_rpt"/>
</dbReference>
<evidence type="ECO:0000256" key="1">
    <source>
        <dbReference type="ARBA" id="ARBA00022737"/>
    </source>
</evidence>
<feature type="repeat" description="ANK" evidence="3">
    <location>
        <begin position="108"/>
        <end position="140"/>
    </location>
</feature>
<reference evidence="4" key="1">
    <citation type="submission" date="2021-01" db="EMBL/GenBank/DDBJ databases">
        <authorList>
            <consortium name="Aspergillus puulaauensis MK2 genome sequencing consortium"/>
            <person name="Kazuki M."/>
            <person name="Futagami T."/>
        </authorList>
    </citation>
    <scope>NUCLEOTIDE SEQUENCE</scope>
    <source>
        <strain evidence="4">MK2</strain>
    </source>
</reference>
<dbReference type="KEGG" id="apuu:APUU_40655S"/>
<dbReference type="GeneID" id="64974216"/>